<gene>
    <name evidence="2" type="ORF">RGR602_PB00437</name>
</gene>
<protein>
    <submittedName>
        <fullName evidence="2">Uncharacterized protein</fullName>
    </submittedName>
</protein>
<dbReference type="HOGENOM" id="CLU_2901084_0_0_5"/>
<dbReference type="Proteomes" id="UP000031368">
    <property type="component" value="Plasmid pRgalR602b"/>
</dbReference>
<feature type="region of interest" description="Disordered" evidence="1">
    <location>
        <begin position="43"/>
        <end position="62"/>
    </location>
</feature>
<geneLocation type="plasmid" evidence="2 3">
    <name>pRgalR602b</name>
</geneLocation>
<evidence type="ECO:0000313" key="3">
    <source>
        <dbReference type="Proteomes" id="UP000031368"/>
    </source>
</evidence>
<proteinExistence type="predicted"/>
<keyword evidence="2" id="KW-0614">Plasmid</keyword>
<name>A0A0B4XA45_9HYPH</name>
<dbReference type="AlphaFoldDB" id="A0A0B4XA45"/>
<sequence>MRYRTYLKLKELKEEEGDLIVAFLNSLTGKVPEVAYPVLPAETAATPQNKPPEVATEARNQH</sequence>
<organism evidence="2 3">
    <name type="scientific">Rhizobium gallicum bv. gallicum R602sp</name>
    <dbReference type="NCBI Taxonomy" id="1041138"/>
    <lineage>
        <taxon>Bacteria</taxon>
        <taxon>Pseudomonadati</taxon>
        <taxon>Pseudomonadota</taxon>
        <taxon>Alphaproteobacteria</taxon>
        <taxon>Hyphomicrobiales</taxon>
        <taxon>Rhizobiaceae</taxon>
        <taxon>Rhizobium/Agrobacterium group</taxon>
        <taxon>Rhizobium</taxon>
    </lineage>
</organism>
<evidence type="ECO:0000313" key="2">
    <source>
        <dbReference type="EMBL" id="AJD43966.1"/>
    </source>
</evidence>
<accession>A0A0B4XA45</accession>
<dbReference type="KEGG" id="rga:RGR602_PB00437"/>
<reference evidence="2 3" key="1">
    <citation type="submission" date="2013-11" db="EMBL/GenBank/DDBJ databases">
        <title>Complete genome sequence of Rhizobium gallicum bv. gallicum R602.</title>
        <authorList>
            <person name="Bustos P."/>
            <person name="Santamaria R.I."/>
            <person name="Lozano L."/>
            <person name="Acosta J.L."/>
            <person name="Ormeno-Orrillo E."/>
            <person name="Rogel M.A."/>
            <person name="Romero D."/>
            <person name="Cevallos M.A."/>
            <person name="Martinez-Romero E."/>
            <person name="Gonzalez V."/>
        </authorList>
    </citation>
    <scope>NUCLEOTIDE SEQUENCE [LARGE SCALE GENOMIC DNA]</scope>
    <source>
        <strain evidence="2 3">R602</strain>
        <plasmid evidence="2 3">pRgalR602b</plasmid>
    </source>
</reference>
<keyword evidence="3" id="KW-1185">Reference proteome</keyword>
<dbReference type="EMBL" id="CP006879">
    <property type="protein sequence ID" value="AJD43966.1"/>
    <property type="molecule type" value="Genomic_DNA"/>
</dbReference>
<evidence type="ECO:0000256" key="1">
    <source>
        <dbReference type="SAM" id="MobiDB-lite"/>
    </source>
</evidence>